<organism evidence="4">
    <name type="scientific">Schistosoma curassoni</name>
    <dbReference type="NCBI Taxonomy" id="6186"/>
    <lineage>
        <taxon>Eukaryota</taxon>
        <taxon>Metazoa</taxon>
        <taxon>Spiralia</taxon>
        <taxon>Lophotrochozoa</taxon>
        <taxon>Platyhelminthes</taxon>
        <taxon>Trematoda</taxon>
        <taxon>Digenea</taxon>
        <taxon>Strigeidida</taxon>
        <taxon>Schistosomatoidea</taxon>
        <taxon>Schistosomatidae</taxon>
        <taxon>Schistosoma</taxon>
    </lineage>
</organism>
<dbReference type="PANTHER" id="PTHR46961:SF20">
    <property type="entry name" value="LOW QUALITY PROTEIN: DYNEIN BETA CHAIN, CILIARY-LIKE"/>
    <property type="match status" value="1"/>
</dbReference>
<proteinExistence type="predicted"/>
<keyword evidence="3" id="KW-1185">Reference proteome</keyword>
<dbReference type="WBParaSite" id="SCUD_0001483301-mRNA-1">
    <property type="protein sequence ID" value="SCUD_0001483301-mRNA-1"/>
    <property type="gene ID" value="SCUD_0001483301"/>
</dbReference>
<evidence type="ECO:0000313" key="3">
    <source>
        <dbReference type="Proteomes" id="UP000279833"/>
    </source>
</evidence>
<dbReference type="GO" id="GO:0030286">
    <property type="term" value="C:dynein complex"/>
    <property type="evidence" value="ECO:0007669"/>
    <property type="project" value="InterPro"/>
</dbReference>
<dbReference type="GO" id="GO:0051959">
    <property type="term" value="F:dynein light intermediate chain binding"/>
    <property type="evidence" value="ECO:0007669"/>
    <property type="project" value="InterPro"/>
</dbReference>
<evidence type="ECO:0000259" key="1">
    <source>
        <dbReference type="Pfam" id="PF08385"/>
    </source>
</evidence>
<sequence>MPSGFLTAENDFPVGSKSKASFFMKKSKEAIPKDGVLVPVLSNKKNYSSWPSVVYEDVIKYAHGLKRQTDIVVGQAKGKTFLPLPIEQERLKEHVKEGKVNRSFIYAIESLVIDWSHQIHKVLLRDSSQPLLSGLHPTPLVELDFWKAKVANLENIYSQLCTPKVKQMAQILEQANSSYFVPFKEMFKSIVTGFYPLTNVRGRAASNEILDVLSSPCAGGAAMCFTVLNRVCESFGCHCYILLFGQYGLG</sequence>
<dbReference type="InterPro" id="IPR026983">
    <property type="entry name" value="DHC"/>
</dbReference>
<dbReference type="PANTHER" id="PTHR46961">
    <property type="entry name" value="DYNEIN HEAVY CHAIN 1, AXONEMAL-LIKE PROTEIN"/>
    <property type="match status" value="1"/>
</dbReference>
<accession>A0A183KIH4</accession>
<dbReference type="Proteomes" id="UP000279833">
    <property type="component" value="Unassembled WGS sequence"/>
</dbReference>
<reference evidence="4" key="1">
    <citation type="submission" date="2016-06" db="UniProtKB">
        <authorList>
            <consortium name="WormBaseParasite"/>
        </authorList>
    </citation>
    <scope>IDENTIFICATION</scope>
</reference>
<name>A0A183KIH4_9TREM</name>
<protein>
    <submittedName>
        <fullName evidence="4">DHC_N1 domain-containing protein</fullName>
    </submittedName>
</protein>
<evidence type="ECO:0000313" key="2">
    <source>
        <dbReference type="EMBL" id="VDP57615.1"/>
    </source>
</evidence>
<dbReference type="GO" id="GO:0045505">
    <property type="term" value="F:dynein intermediate chain binding"/>
    <property type="evidence" value="ECO:0007669"/>
    <property type="project" value="InterPro"/>
</dbReference>
<dbReference type="EMBL" id="UZAK01037062">
    <property type="protein sequence ID" value="VDP57615.1"/>
    <property type="molecule type" value="Genomic_DNA"/>
</dbReference>
<evidence type="ECO:0000313" key="4">
    <source>
        <dbReference type="WBParaSite" id="SCUD_0001483301-mRNA-1"/>
    </source>
</evidence>
<gene>
    <name evidence="2" type="ORF">SCUD_LOCUS14830</name>
</gene>
<dbReference type="GO" id="GO:0007018">
    <property type="term" value="P:microtubule-based movement"/>
    <property type="evidence" value="ECO:0007669"/>
    <property type="project" value="InterPro"/>
</dbReference>
<dbReference type="InterPro" id="IPR013594">
    <property type="entry name" value="Dynein_heavy_tail"/>
</dbReference>
<reference evidence="2 3" key="2">
    <citation type="submission" date="2018-11" db="EMBL/GenBank/DDBJ databases">
        <authorList>
            <consortium name="Pathogen Informatics"/>
        </authorList>
    </citation>
    <scope>NUCLEOTIDE SEQUENCE [LARGE SCALE GENOMIC DNA]</scope>
    <source>
        <strain evidence="2">Dakar</strain>
        <strain evidence="3">Dakar, Senegal</strain>
    </source>
</reference>
<feature type="domain" description="Dynein heavy chain tail" evidence="1">
    <location>
        <begin position="105"/>
        <end position="192"/>
    </location>
</feature>
<dbReference type="AlphaFoldDB" id="A0A183KIH4"/>
<dbReference type="Pfam" id="PF08385">
    <property type="entry name" value="DHC_N1"/>
    <property type="match status" value="1"/>
</dbReference>
<dbReference type="STRING" id="6186.A0A183KIH4"/>